<protein>
    <recommendedName>
        <fullName evidence="2">DNA-directed DNA polymerase</fullName>
        <ecNumber evidence="2">2.7.7.7</ecNumber>
    </recommendedName>
</protein>
<dbReference type="PANTHER" id="PTHR33568:SF3">
    <property type="entry name" value="DNA-DIRECTED DNA POLYMERASE"/>
    <property type="match status" value="1"/>
</dbReference>
<comment type="catalytic activity">
    <reaction evidence="8">
        <text>DNA(n) + a 2'-deoxyribonucleoside 5'-triphosphate = DNA(n+1) + diphosphate</text>
        <dbReference type="Rhea" id="RHEA:22508"/>
        <dbReference type="Rhea" id="RHEA-COMP:17339"/>
        <dbReference type="Rhea" id="RHEA-COMP:17340"/>
        <dbReference type="ChEBI" id="CHEBI:33019"/>
        <dbReference type="ChEBI" id="CHEBI:61560"/>
        <dbReference type="ChEBI" id="CHEBI:173112"/>
        <dbReference type="EC" id="2.7.7.7"/>
    </reaction>
</comment>
<dbReference type="RefSeq" id="XP_013985093.1">
    <property type="nucleotide sequence ID" value="XM_014129618.2"/>
</dbReference>
<feature type="compositionally biased region" description="Polar residues" evidence="9">
    <location>
        <begin position="50"/>
        <end position="62"/>
    </location>
</feature>
<dbReference type="GO" id="GO:0003887">
    <property type="term" value="F:DNA-directed DNA polymerase activity"/>
    <property type="evidence" value="ECO:0007669"/>
    <property type="project" value="UniProtKB-KW"/>
</dbReference>
<feature type="domain" description="DNA-directed DNA polymerase family B mitochondria/virus" evidence="10">
    <location>
        <begin position="864"/>
        <end position="1033"/>
    </location>
</feature>
<dbReference type="Pfam" id="PF03175">
    <property type="entry name" value="DNA_pol_B_2"/>
    <property type="match status" value="3"/>
</dbReference>
<keyword evidence="4" id="KW-0548">Nucleotidyltransferase</keyword>
<evidence type="ECO:0000256" key="1">
    <source>
        <dbReference type="ARBA" id="ARBA00005755"/>
    </source>
</evidence>
<evidence type="ECO:0000259" key="10">
    <source>
        <dbReference type="Pfam" id="PF03175"/>
    </source>
</evidence>
<dbReference type="GO" id="GO:0006260">
    <property type="term" value="P:DNA replication"/>
    <property type="evidence" value="ECO:0007669"/>
    <property type="project" value="UniProtKB-KW"/>
</dbReference>
<evidence type="ECO:0000256" key="4">
    <source>
        <dbReference type="ARBA" id="ARBA00022695"/>
    </source>
</evidence>
<feature type="domain" description="DNA-directed DNA polymerase family B mitochondria/virus" evidence="10">
    <location>
        <begin position="1057"/>
        <end position="1164"/>
    </location>
</feature>
<dbReference type="OrthoDB" id="8962756at2759"/>
<dbReference type="SUPFAM" id="SSF56672">
    <property type="entry name" value="DNA/RNA polymerases"/>
    <property type="match status" value="1"/>
</dbReference>
<dbReference type="PANTHER" id="PTHR33568">
    <property type="entry name" value="DNA POLYMERASE"/>
    <property type="match status" value="1"/>
</dbReference>
<keyword evidence="5" id="KW-0235">DNA replication</keyword>
<evidence type="ECO:0000256" key="9">
    <source>
        <dbReference type="SAM" id="MobiDB-lite"/>
    </source>
</evidence>
<feature type="compositionally biased region" description="Polar residues" evidence="9">
    <location>
        <begin position="20"/>
        <end position="30"/>
    </location>
</feature>
<gene>
    <name evidence="12" type="primary">LOC106563771</name>
</gene>
<dbReference type="EC" id="2.7.7.7" evidence="2"/>
<accession>A0A1S3L2E7</accession>
<dbReference type="InterPro" id="IPR043502">
    <property type="entry name" value="DNA/RNA_pol_sf"/>
</dbReference>
<dbReference type="InterPro" id="IPR036397">
    <property type="entry name" value="RNaseH_sf"/>
</dbReference>
<reference evidence="12" key="1">
    <citation type="submission" date="2025-08" db="UniProtKB">
        <authorList>
            <consortium name="RefSeq"/>
        </authorList>
    </citation>
    <scope>IDENTIFICATION</scope>
</reference>
<evidence type="ECO:0000256" key="3">
    <source>
        <dbReference type="ARBA" id="ARBA00022679"/>
    </source>
</evidence>
<keyword evidence="6" id="KW-0239">DNA-directed DNA polymerase</keyword>
<comment type="similarity">
    <text evidence="1">Belongs to the DNA polymerase type-B family.</text>
</comment>
<name>A0A1S3L2E7_SALSA</name>
<dbReference type="Gene3D" id="3.30.420.10">
    <property type="entry name" value="Ribonuclease H-like superfamily/Ribonuclease H"/>
    <property type="match status" value="1"/>
</dbReference>
<feature type="domain" description="DNA-directed DNA polymerase family B mitochondria/virus" evidence="10">
    <location>
        <begin position="531"/>
        <end position="760"/>
    </location>
</feature>
<evidence type="ECO:0000256" key="7">
    <source>
        <dbReference type="ARBA" id="ARBA00023125"/>
    </source>
</evidence>
<sequence length="1311" mass="151072">MAQKRQSDEPLDRAPKRSPVSDSMNSTPTNIAHELNARSPGFVPPHLPQIDNTDNGQSQNLPSLPFTAGENDAHSSTNDAQQMDPLGALNAYLVRLQQGDDGIDRSIRVINRAKFNTTEIRQRLDMSRDDVNDYAVFYVMILEAIDGLSKKITELAGANDVRLLQLEGDFVFPVSARLPNGEVEPNTFLSLIEQVVQSNQEILTDDTLELVVQIVHNLEGGVGPRRKVTDIFDSELIKKKRMHLIVLTNKDNNLCFATCVVMLLDPGLTTSDAEQKGRDLQTSVGLSELTKVSLSDINKFEKDLGVKIVVFYREGSDIKHFKTPFKKTHAKTVFLYLHDDHYYGITNPKGFLGVSYFCNFCYSGYSKKNDHKCENCCNVCHHAKCPDQPKKTIQCTECLRFCQSKFCHTQHKVRNLNKASGKMFSRCDLTKYCSQCNRRYNINMANPKEHKCGANRCLCCKAVTMEAEGHQCFIQKLEPEEPSEKYIFYDFETRQDTDEHVPNFVCCMDFHGETWTAEGEDCVKAFYKKYRTNKYNGYTFIAHNSKGYDGYFLMKYLVENMITPKITAQGSKLICIIDKDFKQRYIDSLSFLSMKLSDMPEAMGFENDKKGYFPHWFNTQQNQNYIGKYPSPEEYGDRTMMKKERETFLQWHKSKSESKSEFDFKKEMAEYCKNDVIILRKACLRFRDEVLSTTKVDPLQCVTLASLCMKIYRTRFLPEDTIAIPPLDNYIQSQKTFSTPSIQWLEYLSHKEKRSIKHALNDGEKRVGKYSLDGFSEDDDGTTAYEYAGCYFHGCPDCYDYNALCKQTKMTFGVMHQRFQDKISSLQKDHNLNVKVMWDHDWNDLKKTDPEVQTFLKTFEMPEPMEPRDAFFGGRTNALHLHYKVQPGETIQYYDFTSLYPFVNKAKAYPIGHPNIIAREFEPLDKYFGFVKAKVYPPKGLYLPVLPYRAAGKLMFPLCRICSESENQETECTHSDEERALTGVWCTVEMAKAIEKGYKVAKLIEVWHFPKKSESLFTEYVKTFLKDKQEASGWPHSAADEVSKEAYLQRYEETEGIKLNREKIVVNKAMRKIAKLFLNSLWGKFGQRANQMNTTLIKDLQELLNCVFSPEKDVSNISFLNDDVVMVNWKYIEKRHSSPGPVNVFIAAFTTAYARLELYDLMEKLQKRTLYHDTDSVIFVSRPGDWMPELNEFLGGLTSELDPGDHIVEFVSGGPKTYGYKTHNGTKCMKVKGITLHHSNATLVHLESLIGLVNDFLRDRDNSEEISTQSTQIVRDKRRFTLKNRSAPKRFRIVYNKRRLFPDYSTLPYGY</sequence>
<keyword evidence="11" id="KW-1185">Reference proteome</keyword>
<dbReference type="SUPFAM" id="SSF53098">
    <property type="entry name" value="Ribonuclease H-like"/>
    <property type="match status" value="1"/>
</dbReference>
<dbReference type="InterPro" id="IPR012337">
    <property type="entry name" value="RNaseH-like_sf"/>
</dbReference>
<keyword evidence="7" id="KW-0238">DNA-binding</keyword>
<dbReference type="GO" id="GO:0003677">
    <property type="term" value="F:DNA binding"/>
    <property type="evidence" value="ECO:0007669"/>
    <property type="project" value="UniProtKB-KW"/>
</dbReference>
<evidence type="ECO:0000256" key="8">
    <source>
        <dbReference type="ARBA" id="ARBA00049244"/>
    </source>
</evidence>
<evidence type="ECO:0000256" key="2">
    <source>
        <dbReference type="ARBA" id="ARBA00012417"/>
    </source>
</evidence>
<feature type="compositionally biased region" description="Basic and acidic residues" evidence="9">
    <location>
        <begin position="1"/>
        <end position="15"/>
    </location>
</feature>
<organism evidence="11 12">
    <name type="scientific">Salmo salar</name>
    <name type="common">Atlantic salmon</name>
    <dbReference type="NCBI Taxonomy" id="8030"/>
    <lineage>
        <taxon>Eukaryota</taxon>
        <taxon>Metazoa</taxon>
        <taxon>Chordata</taxon>
        <taxon>Craniata</taxon>
        <taxon>Vertebrata</taxon>
        <taxon>Euteleostomi</taxon>
        <taxon>Actinopterygii</taxon>
        <taxon>Neopterygii</taxon>
        <taxon>Teleostei</taxon>
        <taxon>Protacanthopterygii</taxon>
        <taxon>Salmoniformes</taxon>
        <taxon>Salmonidae</taxon>
        <taxon>Salmoninae</taxon>
        <taxon>Salmo</taxon>
    </lineage>
</organism>
<evidence type="ECO:0000313" key="12">
    <source>
        <dbReference type="RefSeq" id="XP_013985093.1"/>
    </source>
</evidence>
<keyword evidence="3" id="KW-0808">Transferase</keyword>
<dbReference type="Gene3D" id="3.90.1600.10">
    <property type="entry name" value="Palm domain of DNA polymerase"/>
    <property type="match status" value="1"/>
</dbReference>
<dbReference type="Proteomes" id="UP001652741">
    <property type="component" value="Chromosome ssa11"/>
</dbReference>
<proteinExistence type="inferred from homology"/>
<dbReference type="Gene3D" id="1.10.287.690">
    <property type="entry name" value="Helix hairpin bin"/>
    <property type="match status" value="1"/>
</dbReference>
<dbReference type="InterPro" id="IPR004868">
    <property type="entry name" value="DNA-dir_DNA_pol_B_mt/vir"/>
</dbReference>
<feature type="region of interest" description="Disordered" evidence="9">
    <location>
        <begin position="1"/>
        <end position="81"/>
    </location>
</feature>
<dbReference type="KEGG" id="sasa:106563771"/>
<dbReference type="InterPro" id="IPR023211">
    <property type="entry name" value="DNA_pol_palm_dom_sf"/>
</dbReference>
<dbReference type="GeneID" id="106563771"/>
<evidence type="ECO:0000313" key="11">
    <source>
        <dbReference type="Proteomes" id="UP001652741"/>
    </source>
</evidence>
<dbReference type="GO" id="GO:0000166">
    <property type="term" value="F:nucleotide binding"/>
    <property type="evidence" value="ECO:0007669"/>
    <property type="project" value="InterPro"/>
</dbReference>
<evidence type="ECO:0000256" key="5">
    <source>
        <dbReference type="ARBA" id="ARBA00022705"/>
    </source>
</evidence>
<evidence type="ECO:0000256" key="6">
    <source>
        <dbReference type="ARBA" id="ARBA00022932"/>
    </source>
</evidence>